<accession>H0QP05</accession>
<feature type="transmembrane region" description="Helical" evidence="1">
    <location>
        <begin position="52"/>
        <end position="75"/>
    </location>
</feature>
<name>H0QP05_ARTG1</name>
<evidence type="ECO:0000313" key="3">
    <source>
        <dbReference type="Proteomes" id="UP000003828"/>
    </source>
</evidence>
<keyword evidence="3" id="KW-1185">Reference proteome</keyword>
<keyword evidence="1" id="KW-0472">Membrane</keyword>
<dbReference type="AlphaFoldDB" id="H0QP05"/>
<keyword evidence="1" id="KW-0812">Transmembrane</keyword>
<comment type="caution">
    <text evidence="2">The sequence shown here is derived from an EMBL/GenBank/DDBJ whole genome shotgun (WGS) entry which is preliminary data.</text>
</comment>
<evidence type="ECO:0000313" key="2">
    <source>
        <dbReference type="EMBL" id="GAB14556.1"/>
    </source>
</evidence>
<protein>
    <submittedName>
        <fullName evidence="2">Uncharacterized protein</fullName>
    </submittedName>
</protein>
<gene>
    <name evidence="2" type="ORF">ARGLB_073_00760</name>
</gene>
<feature type="transmembrane region" description="Helical" evidence="1">
    <location>
        <begin position="20"/>
        <end position="40"/>
    </location>
</feature>
<feature type="transmembrane region" description="Helical" evidence="1">
    <location>
        <begin position="81"/>
        <end position="99"/>
    </location>
</feature>
<proteinExistence type="predicted"/>
<organism evidence="2 3">
    <name type="scientific">Arthrobacter globiformis (strain ATCC 8010 / DSM 20124 / JCM 1332 / NBRC 12137 / NCIMB 8907 / NRRL B-2979 / 168)</name>
    <dbReference type="NCBI Taxonomy" id="1077972"/>
    <lineage>
        <taxon>Bacteria</taxon>
        <taxon>Bacillati</taxon>
        <taxon>Actinomycetota</taxon>
        <taxon>Actinomycetes</taxon>
        <taxon>Micrococcales</taxon>
        <taxon>Micrococcaceae</taxon>
        <taxon>Arthrobacter</taxon>
    </lineage>
</organism>
<dbReference type="Proteomes" id="UP000003828">
    <property type="component" value="Unassembled WGS sequence"/>
</dbReference>
<sequence length="157" mass="17122">MQVMSSGLASAVQFAGSLTGSILLTLGQAVVVVCACSDMVRLLSVQRSHRRYLANTVFRTLAPPAILAVAVRALLDAASGVWPSVTAGMFVLVVLIYRWRTDTDEDSWWKGKGKALGRWFSKRTTFGLRPAPAAAMSSWGLSVLEEPRQVLRRERTA</sequence>
<keyword evidence="1" id="KW-1133">Transmembrane helix</keyword>
<evidence type="ECO:0000256" key="1">
    <source>
        <dbReference type="SAM" id="Phobius"/>
    </source>
</evidence>
<reference evidence="2 3" key="1">
    <citation type="submission" date="2011-12" db="EMBL/GenBank/DDBJ databases">
        <title>Whole genome shotgun sequence of Arthrobacter globiformis NBRC 12137.</title>
        <authorList>
            <person name="Miyazawa S."/>
            <person name="Hosoyama A."/>
            <person name="Tsuchikane K."/>
            <person name="Katsumata H."/>
            <person name="Yamazaki S."/>
            <person name="Fujita N."/>
        </authorList>
    </citation>
    <scope>NUCLEOTIDE SEQUENCE [LARGE SCALE GENOMIC DNA]</scope>
    <source>
        <strain evidence="2 3">NBRC 12137</strain>
    </source>
</reference>
<dbReference type="EMBL" id="BAEG01000073">
    <property type="protein sequence ID" value="GAB14556.1"/>
    <property type="molecule type" value="Genomic_DNA"/>
</dbReference>